<reference evidence="2 3" key="1">
    <citation type="journal article" date="2014" name="PLoS Genet.">
        <title>Phylogenetically driven sequencing of extremely halophilic archaea reveals strategies for static and dynamic osmo-response.</title>
        <authorList>
            <person name="Becker E.A."/>
            <person name="Seitzer P.M."/>
            <person name="Tritt A."/>
            <person name="Larsen D."/>
            <person name="Krusor M."/>
            <person name="Yao A.I."/>
            <person name="Wu D."/>
            <person name="Madern D."/>
            <person name="Eisen J.A."/>
            <person name="Darling A.E."/>
            <person name="Facciotti M.T."/>
        </authorList>
    </citation>
    <scope>NUCLEOTIDE SEQUENCE [LARGE SCALE GENOMIC DNA]</scope>
    <source>
        <strain evidence="2 3">DSM 8989</strain>
    </source>
</reference>
<proteinExistence type="predicted"/>
<feature type="non-terminal residue" evidence="2">
    <location>
        <position position="109"/>
    </location>
</feature>
<evidence type="ECO:0000313" key="2">
    <source>
        <dbReference type="EMBL" id="EMA54009.1"/>
    </source>
</evidence>
<dbReference type="Proteomes" id="UP000011625">
    <property type="component" value="Unassembled WGS sequence"/>
</dbReference>
<accession>M0NAB1</accession>
<organism evidence="2 3">
    <name type="scientific">Halococcus salifodinae DSM 8989</name>
    <dbReference type="NCBI Taxonomy" id="1227456"/>
    <lineage>
        <taxon>Archaea</taxon>
        <taxon>Methanobacteriati</taxon>
        <taxon>Methanobacteriota</taxon>
        <taxon>Stenosarchaea group</taxon>
        <taxon>Halobacteria</taxon>
        <taxon>Halobacteriales</taxon>
        <taxon>Halococcaceae</taxon>
        <taxon>Halococcus</taxon>
    </lineage>
</organism>
<protein>
    <submittedName>
        <fullName evidence="2">Uncharacterized protein</fullName>
    </submittedName>
</protein>
<evidence type="ECO:0000313" key="3">
    <source>
        <dbReference type="Proteomes" id="UP000011625"/>
    </source>
</evidence>
<feature type="compositionally biased region" description="Low complexity" evidence="1">
    <location>
        <begin position="85"/>
        <end position="96"/>
    </location>
</feature>
<feature type="region of interest" description="Disordered" evidence="1">
    <location>
        <begin position="85"/>
        <end position="109"/>
    </location>
</feature>
<feature type="non-terminal residue" evidence="2">
    <location>
        <position position="1"/>
    </location>
</feature>
<dbReference type="EMBL" id="AOME01000036">
    <property type="protein sequence ID" value="EMA54009.1"/>
    <property type="molecule type" value="Genomic_DNA"/>
</dbReference>
<evidence type="ECO:0000256" key="1">
    <source>
        <dbReference type="SAM" id="MobiDB-lite"/>
    </source>
</evidence>
<sequence length="109" mass="12313">LNGGDEWVRGKTLREAADLSQNGQVFYRMEEHLIPAGLAQEAARRERNGHVEPRQFRLTEEGVAWIEEHAEALAIPTTREETAAKAGEAYEAAKSARSSVQNYRKKLHR</sequence>
<keyword evidence="3" id="KW-1185">Reference proteome</keyword>
<name>M0NAB1_9EURY</name>
<comment type="caution">
    <text evidence="2">The sequence shown here is derived from an EMBL/GenBank/DDBJ whole genome shotgun (WGS) entry which is preliminary data.</text>
</comment>
<dbReference type="AlphaFoldDB" id="M0NAB1"/>
<gene>
    <name evidence="2" type="ORF">C450_06792</name>
</gene>